<dbReference type="Proteomes" id="UP001187531">
    <property type="component" value="Unassembled WGS sequence"/>
</dbReference>
<dbReference type="GO" id="GO:0005814">
    <property type="term" value="C:centriole"/>
    <property type="evidence" value="ECO:0007669"/>
    <property type="project" value="TreeGrafter"/>
</dbReference>
<gene>
    <name evidence="3" type="ORF">QYM36_003011</name>
</gene>
<dbReference type="GO" id="GO:0042073">
    <property type="term" value="P:intraciliary transport"/>
    <property type="evidence" value="ECO:0007669"/>
    <property type="project" value="TreeGrafter"/>
</dbReference>
<keyword evidence="4" id="KW-1185">Reference proteome</keyword>
<feature type="domain" description="IFT52 central" evidence="1">
    <location>
        <begin position="274"/>
        <end position="354"/>
    </location>
</feature>
<dbReference type="PANTHER" id="PTHR12969:SF7">
    <property type="entry name" value="INTRAFLAGELLAR TRANSPORT PROTEIN 52 HOMOLOG"/>
    <property type="match status" value="1"/>
</dbReference>
<name>A0AA88I944_ARTSF</name>
<dbReference type="InterPro" id="IPR055458">
    <property type="entry name" value="IFT52_GIFT"/>
</dbReference>
<dbReference type="Pfam" id="PF23352">
    <property type="entry name" value="IFT52_central"/>
    <property type="match status" value="1"/>
</dbReference>
<evidence type="ECO:0000259" key="1">
    <source>
        <dbReference type="Pfam" id="PF23352"/>
    </source>
</evidence>
<dbReference type="PANTHER" id="PTHR12969">
    <property type="entry name" value="NGD5/OSM-6/IFT52"/>
    <property type="match status" value="1"/>
</dbReference>
<feature type="domain" description="IFT52 GIFT" evidence="2">
    <location>
        <begin position="16"/>
        <end position="252"/>
    </location>
</feature>
<comment type="caution">
    <text evidence="3">The sequence shown here is derived from an EMBL/GenBank/DDBJ whole genome shotgun (WGS) entry which is preliminary data.</text>
</comment>
<dbReference type="GO" id="GO:0005929">
    <property type="term" value="C:cilium"/>
    <property type="evidence" value="ECO:0007669"/>
    <property type="project" value="TreeGrafter"/>
</dbReference>
<proteinExistence type="predicted"/>
<dbReference type="GO" id="GO:0030992">
    <property type="term" value="C:intraciliary transport particle B"/>
    <property type="evidence" value="ECO:0007669"/>
    <property type="project" value="TreeGrafter"/>
</dbReference>
<organism evidence="3 4">
    <name type="scientific">Artemia franciscana</name>
    <name type="common">Brine shrimp</name>
    <name type="synonym">Artemia sanfranciscana</name>
    <dbReference type="NCBI Taxonomy" id="6661"/>
    <lineage>
        <taxon>Eukaryota</taxon>
        <taxon>Metazoa</taxon>
        <taxon>Ecdysozoa</taxon>
        <taxon>Arthropoda</taxon>
        <taxon>Crustacea</taxon>
        <taxon>Branchiopoda</taxon>
        <taxon>Anostraca</taxon>
        <taxon>Artemiidae</taxon>
        <taxon>Artemia</taxon>
    </lineage>
</organism>
<feature type="non-terminal residue" evidence="3">
    <location>
        <position position="421"/>
    </location>
</feature>
<evidence type="ECO:0000259" key="2">
    <source>
        <dbReference type="Pfam" id="PF23355"/>
    </source>
</evidence>
<dbReference type="Pfam" id="PF23355">
    <property type="entry name" value="IFT52_GIFT"/>
    <property type="match status" value="1"/>
</dbReference>
<dbReference type="InterPro" id="IPR039975">
    <property type="entry name" value="IFT52"/>
</dbReference>
<dbReference type="EMBL" id="JAVRJZ010000005">
    <property type="protein sequence ID" value="KAK2722679.1"/>
    <property type="molecule type" value="Genomic_DNA"/>
</dbReference>
<reference evidence="3" key="1">
    <citation type="submission" date="2023-07" db="EMBL/GenBank/DDBJ databases">
        <title>Chromosome-level genome assembly of Artemia franciscana.</title>
        <authorList>
            <person name="Jo E."/>
        </authorList>
    </citation>
    <scope>NUCLEOTIDE SEQUENCE</scope>
    <source>
        <tissue evidence="3">Whole body</tissue>
    </source>
</reference>
<dbReference type="InterPro" id="IPR055460">
    <property type="entry name" value="IFT52_central"/>
</dbReference>
<dbReference type="GO" id="GO:0060271">
    <property type="term" value="P:cilium assembly"/>
    <property type="evidence" value="ECO:0007669"/>
    <property type="project" value="TreeGrafter"/>
</dbReference>
<sequence length="421" mass="47612">NKLHNMGAERELLPSVVFNISKNEEFTLQDNFKELQKYLKASWKVLLQKDRIGPGTTGGCERLIVLPTPKEKFSEIEFNALRQHIENGGKLMVIAEQNMDKETETNIDFLLEEYGIMINQDCVIRVSPSGLFHPKECLISNVPLPQVSLVKNSRNIQSTKQFLVSNRKVSFLFPFGATLNVAKPAITIFTTGHFCHPLQRPIVAAYSHPKSGGKLLVVGSIQLFYDSYVKKHDNEEVVRLLFDFCMSDIRINDEKLSLNVEVTEYFSAPDVISLAEEPKVVFSQSEPLPADYMELFDTKFYSLDTSLLPEVLRNYEDIGVVHEMLRIIPPKFDIPHPPLQMAVFPPPFISFDPPAVELFDLEEAWKSNETNLSSVASKWLESRLESNILSGGNSIGINSESSRETLKKVLKDILSYKVGDV</sequence>
<evidence type="ECO:0000313" key="3">
    <source>
        <dbReference type="EMBL" id="KAK2722679.1"/>
    </source>
</evidence>
<evidence type="ECO:0000313" key="4">
    <source>
        <dbReference type="Proteomes" id="UP001187531"/>
    </source>
</evidence>
<dbReference type="AlphaFoldDB" id="A0AA88I944"/>
<protein>
    <submittedName>
        <fullName evidence="3">Uncharacterized protein</fullName>
    </submittedName>
</protein>
<accession>A0AA88I944</accession>